<dbReference type="OrthoDB" id="537257at2759"/>
<keyword evidence="1" id="KW-1185">Reference proteome</keyword>
<dbReference type="Gramene" id="Jr02_22570_p1">
    <property type="protein sequence ID" value="cds.Jr02_22570_p1"/>
    <property type="gene ID" value="Jr02_22570"/>
</dbReference>
<gene>
    <name evidence="2" type="primary">LOC109013823</name>
</gene>
<evidence type="ECO:0000313" key="2">
    <source>
        <dbReference type="RefSeq" id="XP_018851586.1"/>
    </source>
</evidence>
<sequence>MAVWTGAAYLVRHSSSKTASSAQAAFLLHRRGLARGGDHQGPPKVNFWQDPLHPSRWKEEHFVIVSLAGWGLLFYGGYKFFTKGKKNKKRRSESWRKITLAFFWGCFRGSSMRKQSLKLWPCKNKEKYFSHV</sequence>
<dbReference type="Proteomes" id="UP000235220">
    <property type="component" value="Chromosome 2"/>
</dbReference>
<dbReference type="PANTHER" id="PTHR35292:SF13">
    <property type="entry name" value="OS03G0581800 PROTEIN"/>
    <property type="match status" value="1"/>
</dbReference>
<dbReference type="AlphaFoldDB" id="A0A2I4H622"/>
<name>A0A2I4H622_JUGRE</name>
<reference evidence="2" key="1">
    <citation type="submission" date="2025-08" db="UniProtKB">
        <authorList>
            <consortium name="RefSeq"/>
        </authorList>
    </citation>
    <scope>IDENTIFICATION</scope>
    <source>
        <tissue evidence="2">Leaves</tissue>
    </source>
</reference>
<dbReference type="RefSeq" id="XP_018851586.1">
    <property type="nucleotide sequence ID" value="XM_018996041.2"/>
</dbReference>
<accession>A0A2I4H622</accession>
<dbReference type="PANTHER" id="PTHR35292">
    <property type="entry name" value="EXPRESSED PROTEIN"/>
    <property type="match status" value="1"/>
</dbReference>
<protein>
    <submittedName>
        <fullName evidence="2">Uncharacterized protein LOC109013823 isoform X2</fullName>
    </submittedName>
</protein>
<evidence type="ECO:0000313" key="1">
    <source>
        <dbReference type="Proteomes" id="UP000235220"/>
    </source>
</evidence>
<dbReference type="KEGG" id="jre:109013823"/>
<dbReference type="STRING" id="51240.A0A2I4H622"/>
<organism evidence="1 2">
    <name type="scientific">Juglans regia</name>
    <name type="common">English walnut</name>
    <dbReference type="NCBI Taxonomy" id="51240"/>
    <lineage>
        <taxon>Eukaryota</taxon>
        <taxon>Viridiplantae</taxon>
        <taxon>Streptophyta</taxon>
        <taxon>Embryophyta</taxon>
        <taxon>Tracheophyta</taxon>
        <taxon>Spermatophyta</taxon>
        <taxon>Magnoliopsida</taxon>
        <taxon>eudicotyledons</taxon>
        <taxon>Gunneridae</taxon>
        <taxon>Pentapetalae</taxon>
        <taxon>rosids</taxon>
        <taxon>fabids</taxon>
        <taxon>Fagales</taxon>
        <taxon>Juglandaceae</taxon>
        <taxon>Juglans</taxon>
    </lineage>
</organism>
<dbReference type="GeneID" id="109013823"/>
<proteinExistence type="predicted"/>